<evidence type="ECO:0000313" key="2">
    <source>
        <dbReference type="Proteomes" id="UP001314170"/>
    </source>
</evidence>
<dbReference type="Proteomes" id="UP001314170">
    <property type="component" value="Unassembled WGS sequence"/>
</dbReference>
<sequence>MEGRIMFATMIMKGQFLTQQIRYDRYSRGPETHRNHFALCIVLPGWICFMHNLTESKLNARKLCPVKPGSCTNVTHLE</sequence>
<comment type="caution">
    <text evidence="1">The sequence shown here is derived from an EMBL/GenBank/DDBJ whole genome shotgun (WGS) entry which is preliminary data.</text>
</comment>
<organism evidence="1 2">
    <name type="scientific">Dovyalis caffra</name>
    <dbReference type="NCBI Taxonomy" id="77055"/>
    <lineage>
        <taxon>Eukaryota</taxon>
        <taxon>Viridiplantae</taxon>
        <taxon>Streptophyta</taxon>
        <taxon>Embryophyta</taxon>
        <taxon>Tracheophyta</taxon>
        <taxon>Spermatophyta</taxon>
        <taxon>Magnoliopsida</taxon>
        <taxon>eudicotyledons</taxon>
        <taxon>Gunneridae</taxon>
        <taxon>Pentapetalae</taxon>
        <taxon>rosids</taxon>
        <taxon>fabids</taxon>
        <taxon>Malpighiales</taxon>
        <taxon>Salicaceae</taxon>
        <taxon>Flacourtieae</taxon>
        <taxon>Dovyalis</taxon>
    </lineage>
</organism>
<evidence type="ECO:0000313" key="1">
    <source>
        <dbReference type="EMBL" id="CAK7348335.1"/>
    </source>
</evidence>
<accession>A0AAV1SCS7</accession>
<protein>
    <submittedName>
        <fullName evidence="1">Uncharacterized protein</fullName>
    </submittedName>
</protein>
<name>A0AAV1SCS7_9ROSI</name>
<gene>
    <name evidence="1" type="ORF">DCAF_LOCUS21032</name>
</gene>
<keyword evidence="2" id="KW-1185">Reference proteome</keyword>
<reference evidence="1 2" key="1">
    <citation type="submission" date="2024-01" db="EMBL/GenBank/DDBJ databases">
        <authorList>
            <person name="Waweru B."/>
        </authorList>
    </citation>
    <scope>NUCLEOTIDE SEQUENCE [LARGE SCALE GENOMIC DNA]</scope>
</reference>
<proteinExistence type="predicted"/>
<dbReference type="EMBL" id="CAWUPB010001173">
    <property type="protein sequence ID" value="CAK7348335.1"/>
    <property type="molecule type" value="Genomic_DNA"/>
</dbReference>
<dbReference type="AlphaFoldDB" id="A0AAV1SCS7"/>